<dbReference type="EMBL" id="BJXB01000008">
    <property type="protein sequence ID" value="GEM46577.1"/>
    <property type="molecule type" value="Genomic_DNA"/>
</dbReference>
<evidence type="ECO:0000256" key="1">
    <source>
        <dbReference type="SAM" id="MobiDB-lite"/>
    </source>
</evidence>
<feature type="compositionally biased region" description="Polar residues" evidence="1">
    <location>
        <begin position="63"/>
        <end position="72"/>
    </location>
</feature>
<keyword evidence="3" id="KW-1185">Reference proteome</keyword>
<protein>
    <submittedName>
        <fullName evidence="2">Uncharacterized protein</fullName>
    </submittedName>
</protein>
<reference evidence="2 3" key="1">
    <citation type="submission" date="2019-07" db="EMBL/GenBank/DDBJ databases">
        <title>Whole genome shotgun sequence of Deinococcus cellulosilyticus NBRC 106333.</title>
        <authorList>
            <person name="Hosoyama A."/>
            <person name="Uohara A."/>
            <person name="Ohji S."/>
            <person name="Ichikawa N."/>
        </authorList>
    </citation>
    <scope>NUCLEOTIDE SEQUENCE [LARGE SCALE GENOMIC DNA]</scope>
    <source>
        <strain evidence="2 3">NBRC 106333</strain>
    </source>
</reference>
<comment type="caution">
    <text evidence="2">The sequence shown here is derived from an EMBL/GenBank/DDBJ whole genome shotgun (WGS) entry which is preliminary data.</text>
</comment>
<gene>
    <name evidence="2" type="ORF">DC3_22120</name>
</gene>
<feature type="compositionally biased region" description="Basic and acidic residues" evidence="1">
    <location>
        <begin position="73"/>
        <end position="102"/>
    </location>
</feature>
<organism evidence="2 3">
    <name type="scientific">Deinococcus cellulosilyticus (strain DSM 18568 / NBRC 106333 / KACC 11606 / 5516J-15)</name>
    <dbReference type="NCBI Taxonomy" id="1223518"/>
    <lineage>
        <taxon>Bacteria</taxon>
        <taxon>Thermotogati</taxon>
        <taxon>Deinococcota</taxon>
        <taxon>Deinococci</taxon>
        <taxon>Deinococcales</taxon>
        <taxon>Deinococcaceae</taxon>
        <taxon>Deinococcus</taxon>
    </lineage>
</organism>
<dbReference type="Proteomes" id="UP000321306">
    <property type="component" value="Unassembled WGS sequence"/>
</dbReference>
<dbReference type="AlphaFoldDB" id="A0A511N243"/>
<sequence>MIAFRAKLRENAFAVHKGLGATETDKTDFFDVNTLRHKKTLYDKWPGLCRRGSQLVKAESRRPSATQRPSRSNRFDRRIGVKKPSGEHVIRAETEPRAESRE</sequence>
<proteinExistence type="predicted"/>
<accession>A0A511N243</accession>
<evidence type="ECO:0000313" key="3">
    <source>
        <dbReference type="Proteomes" id="UP000321306"/>
    </source>
</evidence>
<name>A0A511N243_DEIC1</name>
<feature type="region of interest" description="Disordered" evidence="1">
    <location>
        <begin position="54"/>
        <end position="102"/>
    </location>
</feature>
<evidence type="ECO:0000313" key="2">
    <source>
        <dbReference type="EMBL" id="GEM46577.1"/>
    </source>
</evidence>